<keyword evidence="2 3" id="KW-0175">Coiled coil</keyword>
<proteinExistence type="predicted"/>
<comment type="subcellular location">
    <subcellularLocation>
        <location evidence="1">Cell envelope</location>
    </subcellularLocation>
</comment>
<dbReference type="RefSeq" id="WP_092048752.1">
    <property type="nucleotide sequence ID" value="NZ_FOQD01000004.1"/>
</dbReference>
<dbReference type="Proteomes" id="UP000199518">
    <property type="component" value="Unassembled WGS sequence"/>
</dbReference>
<organism evidence="4 5">
    <name type="scientific">Planctomicrobium piriforme</name>
    <dbReference type="NCBI Taxonomy" id="1576369"/>
    <lineage>
        <taxon>Bacteria</taxon>
        <taxon>Pseudomonadati</taxon>
        <taxon>Planctomycetota</taxon>
        <taxon>Planctomycetia</taxon>
        <taxon>Planctomycetales</taxon>
        <taxon>Planctomycetaceae</taxon>
        <taxon>Planctomicrobium</taxon>
    </lineage>
</organism>
<evidence type="ECO:0000313" key="4">
    <source>
        <dbReference type="EMBL" id="SFI00776.1"/>
    </source>
</evidence>
<keyword evidence="5" id="KW-1185">Reference proteome</keyword>
<accession>A0A1I3EP36</accession>
<dbReference type="STRING" id="1576369.SAMN05421753_104313"/>
<dbReference type="Gene3D" id="1.10.287.470">
    <property type="entry name" value="Helix hairpin bin"/>
    <property type="match status" value="1"/>
</dbReference>
<evidence type="ECO:0000256" key="1">
    <source>
        <dbReference type="ARBA" id="ARBA00004196"/>
    </source>
</evidence>
<dbReference type="PANTHER" id="PTHR32347:SF23">
    <property type="entry name" value="BLL5650 PROTEIN"/>
    <property type="match status" value="1"/>
</dbReference>
<dbReference type="InterPro" id="IPR050465">
    <property type="entry name" value="UPF0194_transport"/>
</dbReference>
<feature type="coiled-coil region" evidence="3">
    <location>
        <begin position="163"/>
        <end position="223"/>
    </location>
</feature>
<gene>
    <name evidence="4" type="ORF">SAMN05421753_104313</name>
</gene>
<dbReference type="AlphaFoldDB" id="A0A1I3EP36"/>
<dbReference type="Gene3D" id="2.40.30.170">
    <property type="match status" value="1"/>
</dbReference>
<evidence type="ECO:0000256" key="3">
    <source>
        <dbReference type="SAM" id="Coils"/>
    </source>
</evidence>
<evidence type="ECO:0000256" key="2">
    <source>
        <dbReference type="ARBA" id="ARBA00023054"/>
    </source>
</evidence>
<name>A0A1I3EP36_9PLAN</name>
<sequence>MSRSFILPVVSLCLLLFAVNHVFSRQRPVEQTTPPTAPPETNVSDCVAGAGIVEPKTENMLLGSHLPGIIEKVNVVVGQVVQPGQPLFELDSRQIAADVEVKRAELDAAYAELGRLEQMPRPEDVPPIVAQRREAEAVVAEMQDAYDRNLRLGTSGASTEEKLVSSRTKLDGAKAQLERMRAEEARLLAGAWDADKALSRAKVQSAQRSVEQLETELSRYTVNAPNVISDGETVQKLEVLQVNVRPGEAVAAAPGNALIILGDVSRKHVRVDIDEHDIPRFRKDAPAMGIVRGESRYQYDLKFVRLEPYVIPKRSLTGDNRERVDTRVLQAIYEVVNEPADRPVYIGQQLDVFIDVTQGQTASKPN</sequence>
<protein>
    <submittedName>
        <fullName evidence="4">Biotin-lipoyl like</fullName>
    </submittedName>
</protein>
<dbReference type="Gene3D" id="2.40.50.100">
    <property type="match status" value="1"/>
</dbReference>
<evidence type="ECO:0000313" key="5">
    <source>
        <dbReference type="Proteomes" id="UP000199518"/>
    </source>
</evidence>
<dbReference type="SUPFAM" id="SSF111369">
    <property type="entry name" value="HlyD-like secretion proteins"/>
    <property type="match status" value="1"/>
</dbReference>
<dbReference type="GO" id="GO:0030313">
    <property type="term" value="C:cell envelope"/>
    <property type="evidence" value="ECO:0007669"/>
    <property type="project" value="UniProtKB-SubCell"/>
</dbReference>
<dbReference type="OrthoDB" id="9785187at2"/>
<dbReference type="EMBL" id="FOQD01000004">
    <property type="protein sequence ID" value="SFI00776.1"/>
    <property type="molecule type" value="Genomic_DNA"/>
</dbReference>
<reference evidence="5" key="1">
    <citation type="submission" date="2016-10" db="EMBL/GenBank/DDBJ databases">
        <authorList>
            <person name="Varghese N."/>
            <person name="Submissions S."/>
        </authorList>
    </citation>
    <scope>NUCLEOTIDE SEQUENCE [LARGE SCALE GENOMIC DNA]</scope>
    <source>
        <strain evidence="5">DSM 26348</strain>
    </source>
</reference>
<dbReference type="PANTHER" id="PTHR32347">
    <property type="entry name" value="EFFLUX SYSTEM COMPONENT YKNX-RELATED"/>
    <property type="match status" value="1"/>
</dbReference>